<accession>A0A418R054</accession>
<evidence type="ECO:0000256" key="7">
    <source>
        <dbReference type="ARBA" id="ARBA00048370"/>
    </source>
</evidence>
<dbReference type="SUPFAM" id="SSF52777">
    <property type="entry name" value="CoA-dependent acyltransferases"/>
    <property type="match status" value="1"/>
</dbReference>
<comment type="caution">
    <text evidence="12">The sequence shown here is derived from an EMBL/GenBank/DDBJ whole genome shotgun (WGS) entry which is preliminary data.</text>
</comment>
<evidence type="ECO:0000256" key="1">
    <source>
        <dbReference type="ARBA" id="ARBA00007317"/>
    </source>
</evidence>
<feature type="domain" description="Lipoyl-binding" evidence="10">
    <location>
        <begin position="150"/>
        <end position="225"/>
    </location>
</feature>
<keyword evidence="12" id="KW-0670">Pyruvate</keyword>
<dbReference type="PROSITE" id="PS51826">
    <property type="entry name" value="PSBD"/>
    <property type="match status" value="1"/>
</dbReference>
<feature type="domain" description="Peripheral subunit-binding (PSBD)" evidence="11">
    <location>
        <begin position="279"/>
        <end position="316"/>
    </location>
</feature>
<dbReference type="InterPro" id="IPR045257">
    <property type="entry name" value="E2/Pdx1"/>
</dbReference>
<sequence>MAELIKMPKMSDTMTDGVIASWLKKVGDKVKSGDILAEVETDKATMELENYEDGTLLYIGPKEGDSVVVNGLLAIVGKEGEDIASLLKDAQAETAQLATGETEEAPATEAPAAAPEAPAAAPKAAAAPAPEAPKADAPKPAAPAGNGKKATVIRMPKMSDTMTEGTIAAWLKKVGDKVKSGDILAEVETDKATMELDNYEDGTLLYIGPKEGEAVAVDGVLAIIGEEGADVQALLGGPNDAAPAAAPAAAEAAAPASASTSAPAPAAEAAPAANGGRIFASPLAKSIAKDKGIDLNTIKGSGENGRIVSRDLEDVAASPAPAQAAAPAAAPAAQPAAAPAPVAAKPAPAAAPAAPAAQPADGTYTDTPVTQMRKVIARRLSESLFTAPHFYLTMEILMDRAMEVRTQLNELSPVKLSFNDLVLKASALALRQHPAVNSSWLGDRIRQNHVINIGVAVAVDEGLLVPVVRNADGKGMSQIATEVKELAGKAKSKKLQPAEWEGSTFTISNLGMFGIDEFTAIINPPDACILAVGGIKQTAVVKNGELAVGNIMKVTLSCDHRVVDGATGAAFLQTLKSLLEDPLRMLI</sequence>
<evidence type="ECO:0000256" key="9">
    <source>
        <dbReference type="SAM" id="MobiDB-lite"/>
    </source>
</evidence>
<dbReference type="RefSeq" id="WP_119655480.1">
    <property type="nucleotide sequence ID" value="NZ_JBHUOI010000025.1"/>
</dbReference>
<dbReference type="InterPro" id="IPR004167">
    <property type="entry name" value="PSBD"/>
</dbReference>
<name>A0A418R054_9BACT</name>
<comment type="subunit">
    <text evidence="2">Forms a 24-polypeptide structural core with octahedral symmetry.</text>
</comment>
<dbReference type="Gene3D" id="2.40.50.100">
    <property type="match status" value="2"/>
</dbReference>
<dbReference type="PROSITE" id="PS50968">
    <property type="entry name" value="BIOTINYL_LIPOYL"/>
    <property type="match status" value="2"/>
</dbReference>
<dbReference type="PANTHER" id="PTHR23151">
    <property type="entry name" value="DIHYDROLIPOAMIDE ACETYL/SUCCINYL-TRANSFERASE-RELATED"/>
    <property type="match status" value="1"/>
</dbReference>
<dbReference type="SUPFAM" id="SSF47005">
    <property type="entry name" value="Peripheral subunit-binding domain of 2-oxo acid dehydrogenase complex"/>
    <property type="match status" value="1"/>
</dbReference>
<dbReference type="InterPro" id="IPR023213">
    <property type="entry name" value="CAT-like_dom_sf"/>
</dbReference>
<dbReference type="FunFam" id="3.30.559.10:FF:000003">
    <property type="entry name" value="Acetyltransferase component of pyruvate dehydrogenase complex"/>
    <property type="match status" value="1"/>
</dbReference>
<evidence type="ECO:0000256" key="8">
    <source>
        <dbReference type="RuleBase" id="RU361137"/>
    </source>
</evidence>
<dbReference type="PANTHER" id="PTHR23151:SF90">
    <property type="entry name" value="DIHYDROLIPOYLLYSINE-RESIDUE ACETYLTRANSFERASE COMPONENT OF PYRUVATE DEHYDROGENASE COMPLEX, MITOCHONDRIAL-RELATED"/>
    <property type="match status" value="1"/>
</dbReference>
<dbReference type="Gene3D" id="4.10.320.10">
    <property type="entry name" value="E3-binding domain"/>
    <property type="match status" value="1"/>
</dbReference>
<protein>
    <recommendedName>
        <fullName evidence="8">Acetyltransferase component of pyruvate dehydrogenase complex</fullName>
        <ecNumber evidence="8">2.3.1.12</ecNumber>
    </recommendedName>
</protein>
<dbReference type="InterPro" id="IPR001078">
    <property type="entry name" value="2-oxoacid_DH_actylTfrase"/>
</dbReference>
<feature type="compositionally biased region" description="Low complexity" evidence="9">
    <location>
        <begin position="107"/>
        <end position="129"/>
    </location>
</feature>
<dbReference type="Proteomes" id="UP000284250">
    <property type="component" value="Unassembled WGS sequence"/>
</dbReference>
<dbReference type="GO" id="GO:0004742">
    <property type="term" value="F:dihydrolipoyllysine-residue acetyltransferase activity"/>
    <property type="evidence" value="ECO:0007669"/>
    <property type="project" value="UniProtKB-UniRule"/>
</dbReference>
<dbReference type="Pfam" id="PF00364">
    <property type="entry name" value="Biotin_lipoyl"/>
    <property type="match status" value="2"/>
</dbReference>
<comment type="function">
    <text evidence="6">The pyruvate dehydrogenase complex catalyzes the overall conversion of pyruvate to acetyl-CoA and CO(2). It contains multiple copies of three enzymatic components: pyruvate dehydrogenase (E1), dihydrolipoamide acetyltransferase (E2) and lipoamide dehydrogenase (E3).</text>
</comment>
<evidence type="ECO:0000256" key="2">
    <source>
        <dbReference type="ARBA" id="ARBA00011484"/>
    </source>
</evidence>
<comment type="catalytic activity">
    <reaction evidence="7 8">
        <text>N(6)-[(R)-dihydrolipoyl]-L-lysyl-[protein] + acetyl-CoA = N(6)-[(R)-S(8)-acetyldihydrolipoyl]-L-lysyl-[protein] + CoA</text>
        <dbReference type="Rhea" id="RHEA:17017"/>
        <dbReference type="Rhea" id="RHEA-COMP:10475"/>
        <dbReference type="Rhea" id="RHEA-COMP:10478"/>
        <dbReference type="ChEBI" id="CHEBI:57287"/>
        <dbReference type="ChEBI" id="CHEBI:57288"/>
        <dbReference type="ChEBI" id="CHEBI:83100"/>
        <dbReference type="ChEBI" id="CHEBI:83111"/>
        <dbReference type="EC" id="2.3.1.12"/>
    </reaction>
</comment>
<dbReference type="GO" id="GO:0045254">
    <property type="term" value="C:pyruvate dehydrogenase complex"/>
    <property type="evidence" value="ECO:0007669"/>
    <property type="project" value="UniProtKB-UniRule"/>
</dbReference>
<dbReference type="InterPro" id="IPR011053">
    <property type="entry name" value="Single_hybrid_motif"/>
</dbReference>
<organism evidence="12 13">
    <name type="scientific">Hymenobacter rubripertinctus</name>
    <dbReference type="NCBI Taxonomy" id="2029981"/>
    <lineage>
        <taxon>Bacteria</taxon>
        <taxon>Pseudomonadati</taxon>
        <taxon>Bacteroidota</taxon>
        <taxon>Cytophagia</taxon>
        <taxon>Cytophagales</taxon>
        <taxon>Hymenobacteraceae</taxon>
        <taxon>Hymenobacter</taxon>
    </lineage>
</organism>
<dbReference type="EC" id="2.3.1.12" evidence="8"/>
<dbReference type="OrthoDB" id="9805770at2"/>
<evidence type="ECO:0000256" key="3">
    <source>
        <dbReference type="ARBA" id="ARBA00022679"/>
    </source>
</evidence>
<evidence type="ECO:0000256" key="5">
    <source>
        <dbReference type="ARBA" id="ARBA00023315"/>
    </source>
</evidence>
<dbReference type="InterPro" id="IPR003016">
    <property type="entry name" value="2-oxoA_DH_lipoyl-BS"/>
</dbReference>
<evidence type="ECO:0000259" key="10">
    <source>
        <dbReference type="PROSITE" id="PS50968"/>
    </source>
</evidence>
<evidence type="ECO:0000259" key="11">
    <source>
        <dbReference type="PROSITE" id="PS51826"/>
    </source>
</evidence>
<dbReference type="Pfam" id="PF02817">
    <property type="entry name" value="E3_binding"/>
    <property type="match status" value="1"/>
</dbReference>
<dbReference type="GO" id="GO:0006086">
    <property type="term" value="P:pyruvate decarboxylation to acetyl-CoA"/>
    <property type="evidence" value="ECO:0007669"/>
    <property type="project" value="InterPro"/>
</dbReference>
<evidence type="ECO:0000256" key="4">
    <source>
        <dbReference type="ARBA" id="ARBA00022823"/>
    </source>
</evidence>
<dbReference type="AlphaFoldDB" id="A0A418R054"/>
<keyword evidence="4 8" id="KW-0450">Lipoyl</keyword>
<keyword evidence="5 8" id="KW-0012">Acyltransferase</keyword>
<keyword evidence="3 8" id="KW-0808">Transferase</keyword>
<comment type="cofactor">
    <cofactor evidence="8">
        <name>(R)-lipoate</name>
        <dbReference type="ChEBI" id="CHEBI:83088"/>
    </cofactor>
    <text evidence="8">Binds 2 lipoyl cofactors covalently.</text>
</comment>
<proteinExistence type="inferred from homology"/>
<dbReference type="Pfam" id="PF00198">
    <property type="entry name" value="2-oxoacid_dh"/>
    <property type="match status" value="1"/>
</dbReference>
<evidence type="ECO:0000313" key="12">
    <source>
        <dbReference type="EMBL" id="RIY10813.1"/>
    </source>
</evidence>
<reference evidence="12 13" key="1">
    <citation type="submission" date="2019-01" db="EMBL/GenBank/DDBJ databases">
        <title>Hymenobacter humicola sp. nov., isolated from soils in Antarctica.</title>
        <authorList>
            <person name="Sedlacek I."/>
            <person name="Holochova P."/>
            <person name="Kralova S."/>
            <person name="Pantucek R."/>
            <person name="Stankova E."/>
            <person name="Vrbovska V."/>
            <person name="Kristofova L."/>
            <person name="Svec P."/>
            <person name="Busse H.-J."/>
        </authorList>
    </citation>
    <scope>NUCLEOTIDE SEQUENCE [LARGE SCALE GENOMIC DNA]</scope>
    <source>
        <strain evidence="12 13">CCM 8852</strain>
    </source>
</reference>
<dbReference type="InterPro" id="IPR036625">
    <property type="entry name" value="E3-bd_dom_sf"/>
</dbReference>
<dbReference type="Gene3D" id="3.30.559.10">
    <property type="entry name" value="Chloramphenicol acetyltransferase-like domain"/>
    <property type="match status" value="1"/>
</dbReference>
<comment type="similarity">
    <text evidence="1 8">Belongs to the 2-oxoacid dehydrogenase family.</text>
</comment>
<keyword evidence="13" id="KW-1185">Reference proteome</keyword>
<feature type="region of interest" description="Disordered" evidence="9">
    <location>
        <begin position="94"/>
        <end position="151"/>
    </location>
</feature>
<dbReference type="SUPFAM" id="SSF51230">
    <property type="entry name" value="Single hybrid motif"/>
    <property type="match status" value="2"/>
</dbReference>
<dbReference type="InterPro" id="IPR000089">
    <property type="entry name" value="Biotin_lipoyl"/>
</dbReference>
<dbReference type="InterPro" id="IPR006257">
    <property type="entry name" value="LAT1"/>
</dbReference>
<dbReference type="PROSITE" id="PS00189">
    <property type="entry name" value="LIPOYL"/>
    <property type="match status" value="2"/>
</dbReference>
<dbReference type="NCBIfam" id="TIGR01349">
    <property type="entry name" value="PDHac_trf_mito"/>
    <property type="match status" value="1"/>
</dbReference>
<dbReference type="EMBL" id="QYCN01000011">
    <property type="protein sequence ID" value="RIY10813.1"/>
    <property type="molecule type" value="Genomic_DNA"/>
</dbReference>
<evidence type="ECO:0000313" key="13">
    <source>
        <dbReference type="Proteomes" id="UP000284250"/>
    </source>
</evidence>
<evidence type="ECO:0000256" key="6">
    <source>
        <dbReference type="ARBA" id="ARBA00025211"/>
    </source>
</evidence>
<gene>
    <name evidence="12" type="ORF">D0T11_09125</name>
</gene>
<feature type="domain" description="Lipoyl-binding" evidence="10">
    <location>
        <begin position="2"/>
        <end position="77"/>
    </location>
</feature>
<dbReference type="CDD" id="cd06849">
    <property type="entry name" value="lipoyl_domain"/>
    <property type="match status" value="2"/>
</dbReference>